<evidence type="ECO:0000256" key="11">
    <source>
        <dbReference type="HAMAP-Rule" id="MF_00228"/>
    </source>
</evidence>
<organism evidence="12 13">
    <name type="scientific">Dorea acetigenes</name>
    <dbReference type="NCBI Taxonomy" id="2981787"/>
    <lineage>
        <taxon>Bacteria</taxon>
        <taxon>Bacillati</taxon>
        <taxon>Bacillota</taxon>
        <taxon>Clostridia</taxon>
        <taxon>Lachnospirales</taxon>
        <taxon>Lachnospiraceae</taxon>
        <taxon>Dorea</taxon>
    </lineage>
</organism>
<comment type="caution">
    <text evidence="12">The sequence shown here is derived from an EMBL/GenBank/DDBJ whole genome shotgun (WGS) entry which is preliminary data.</text>
</comment>
<reference evidence="12 13" key="1">
    <citation type="journal article" date="2021" name="ISME Commun">
        <title>Automated analysis of genomic sequences facilitates high-throughput and comprehensive description of bacteria.</title>
        <authorList>
            <person name="Hitch T.C.A."/>
        </authorList>
    </citation>
    <scope>NUCLEOTIDE SEQUENCE [LARGE SCALE GENOMIC DNA]</scope>
    <source>
        <strain evidence="12 13">Sanger_03</strain>
    </source>
</reference>
<keyword evidence="6 11" id="KW-0547">Nucleotide-binding</keyword>
<feature type="binding site" evidence="11">
    <location>
        <position position="197"/>
    </location>
    <ligand>
        <name>substrate</name>
    </ligand>
</feature>
<accession>A0ABT2RLH5</accession>
<keyword evidence="9 11" id="KW-0460">Magnesium</keyword>
<evidence type="ECO:0000256" key="2">
    <source>
        <dbReference type="ARBA" id="ARBA00001946"/>
    </source>
</evidence>
<evidence type="ECO:0000313" key="12">
    <source>
        <dbReference type="EMBL" id="MCU6686191.1"/>
    </source>
</evidence>
<dbReference type="Proteomes" id="UP001652431">
    <property type="component" value="Unassembled WGS sequence"/>
</dbReference>
<dbReference type="HAMAP" id="MF_00228">
    <property type="entry name" value="Thz_kinase"/>
    <property type="match status" value="1"/>
</dbReference>
<dbReference type="Pfam" id="PF02110">
    <property type="entry name" value="HK"/>
    <property type="match status" value="1"/>
</dbReference>
<dbReference type="InterPro" id="IPR029056">
    <property type="entry name" value="Ribokinase-like"/>
</dbReference>
<evidence type="ECO:0000256" key="7">
    <source>
        <dbReference type="ARBA" id="ARBA00022777"/>
    </source>
</evidence>
<dbReference type="GO" id="GO:0004417">
    <property type="term" value="F:hydroxyethylthiazole kinase activity"/>
    <property type="evidence" value="ECO:0007669"/>
    <property type="project" value="UniProtKB-EC"/>
</dbReference>
<dbReference type="InterPro" id="IPR000417">
    <property type="entry name" value="Hyethyz_kinase"/>
</dbReference>
<evidence type="ECO:0000256" key="6">
    <source>
        <dbReference type="ARBA" id="ARBA00022741"/>
    </source>
</evidence>
<keyword evidence="8 11" id="KW-0067">ATP-binding</keyword>
<dbReference type="Gene3D" id="3.40.1190.20">
    <property type="match status" value="1"/>
</dbReference>
<evidence type="ECO:0000256" key="5">
    <source>
        <dbReference type="ARBA" id="ARBA00022723"/>
    </source>
</evidence>
<evidence type="ECO:0000256" key="3">
    <source>
        <dbReference type="ARBA" id="ARBA00004868"/>
    </source>
</evidence>
<keyword evidence="7 11" id="KW-0418">Kinase</keyword>
<comment type="function">
    <text evidence="11">Catalyzes the phosphorylation of the hydroxyl group of 4-methyl-5-beta-hydroxyethylthiazole (THZ).</text>
</comment>
<evidence type="ECO:0000313" key="13">
    <source>
        <dbReference type="Proteomes" id="UP001652431"/>
    </source>
</evidence>
<comment type="pathway">
    <text evidence="3 11">Cofactor biosynthesis; thiamine diphosphate biosynthesis; 4-methyl-5-(2-phosphoethyl)-thiazole from 5-(2-hydroxyethyl)-4-methylthiazole: step 1/1.</text>
</comment>
<dbReference type="NCBIfam" id="NF006830">
    <property type="entry name" value="PRK09355.1"/>
    <property type="match status" value="1"/>
</dbReference>
<dbReference type="PRINTS" id="PR01099">
    <property type="entry name" value="HYETHTZKNASE"/>
</dbReference>
<name>A0ABT2RLH5_9FIRM</name>
<dbReference type="EC" id="2.7.1.50" evidence="11"/>
<keyword evidence="10 11" id="KW-0784">Thiamine biosynthesis</keyword>
<keyword evidence="4 11" id="KW-0808">Transferase</keyword>
<keyword evidence="13" id="KW-1185">Reference proteome</keyword>
<feature type="binding site" evidence="11">
    <location>
        <position position="170"/>
    </location>
    <ligand>
        <name>ATP</name>
        <dbReference type="ChEBI" id="CHEBI:30616"/>
    </ligand>
</feature>
<sequence>MLGTYIENVRKCVPLVHNITNYVTVNDVANVLLACGGSPIMSDEPEDVAEITAICGGLNINIGTLNKRSIESMFTAGKKANALNHRVLLDPVGAGASTLRTDTALKLMKEVKFDVIRGNISEIKTLARGSGTTKGVDADVADAVTEENLEDAVRFAKRFAEKSGSVAAITGAIDLVADSERCYVIRNGRPEMGKITGTGCQLSGMMTAFLVANPDHMLEAAAAAVCTMGLAGEIGFSRMQEGDGNSTYRNRIIDAIYNMDKDTLDKGANYEVR</sequence>
<evidence type="ECO:0000256" key="4">
    <source>
        <dbReference type="ARBA" id="ARBA00022679"/>
    </source>
</evidence>
<comment type="cofactor">
    <cofactor evidence="2 11">
        <name>Mg(2+)</name>
        <dbReference type="ChEBI" id="CHEBI:18420"/>
    </cofactor>
</comment>
<dbReference type="SUPFAM" id="SSF53613">
    <property type="entry name" value="Ribokinase-like"/>
    <property type="match status" value="1"/>
</dbReference>
<evidence type="ECO:0000256" key="1">
    <source>
        <dbReference type="ARBA" id="ARBA00001771"/>
    </source>
</evidence>
<dbReference type="PIRSF" id="PIRSF000513">
    <property type="entry name" value="Thz_kinase"/>
    <property type="match status" value="1"/>
</dbReference>
<proteinExistence type="inferred from homology"/>
<comment type="similarity">
    <text evidence="11">Belongs to the Thz kinase family.</text>
</comment>
<gene>
    <name evidence="11 12" type="primary">thiM</name>
    <name evidence="12" type="ORF">OCV99_06405</name>
</gene>
<feature type="binding site" evidence="11">
    <location>
        <position position="41"/>
    </location>
    <ligand>
        <name>substrate</name>
    </ligand>
</feature>
<protein>
    <recommendedName>
        <fullName evidence="11">Hydroxyethylthiazole kinase</fullName>
        <ecNumber evidence="11">2.7.1.50</ecNumber>
    </recommendedName>
    <alternativeName>
        <fullName evidence="11">4-methyl-5-beta-hydroxyethylthiazole kinase</fullName>
        <shortName evidence="11">TH kinase</shortName>
        <shortName evidence="11">Thz kinase</shortName>
    </alternativeName>
</protein>
<comment type="catalytic activity">
    <reaction evidence="1 11">
        <text>5-(2-hydroxyethyl)-4-methylthiazole + ATP = 4-methyl-5-(2-phosphooxyethyl)-thiazole + ADP + H(+)</text>
        <dbReference type="Rhea" id="RHEA:24212"/>
        <dbReference type="ChEBI" id="CHEBI:15378"/>
        <dbReference type="ChEBI" id="CHEBI:17957"/>
        <dbReference type="ChEBI" id="CHEBI:30616"/>
        <dbReference type="ChEBI" id="CHEBI:58296"/>
        <dbReference type="ChEBI" id="CHEBI:456216"/>
        <dbReference type="EC" id="2.7.1.50"/>
    </reaction>
</comment>
<feature type="binding site" evidence="11">
    <location>
        <position position="117"/>
    </location>
    <ligand>
        <name>ATP</name>
        <dbReference type="ChEBI" id="CHEBI:30616"/>
    </ligand>
</feature>
<keyword evidence="5 11" id="KW-0479">Metal-binding</keyword>
<dbReference type="RefSeq" id="WP_158369247.1">
    <property type="nucleotide sequence ID" value="NZ_JAOQJU010000004.1"/>
</dbReference>
<evidence type="ECO:0000256" key="8">
    <source>
        <dbReference type="ARBA" id="ARBA00022840"/>
    </source>
</evidence>
<evidence type="ECO:0000256" key="9">
    <source>
        <dbReference type="ARBA" id="ARBA00022842"/>
    </source>
</evidence>
<evidence type="ECO:0000256" key="10">
    <source>
        <dbReference type="ARBA" id="ARBA00022977"/>
    </source>
</evidence>
<dbReference type="EMBL" id="JAOQJU010000004">
    <property type="protein sequence ID" value="MCU6686191.1"/>
    <property type="molecule type" value="Genomic_DNA"/>
</dbReference>
<dbReference type="CDD" id="cd01170">
    <property type="entry name" value="THZ_kinase"/>
    <property type="match status" value="1"/>
</dbReference>